<dbReference type="OrthoDB" id="371831at2157"/>
<evidence type="ECO:0000313" key="5">
    <source>
        <dbReference type="EMBL" id="KQB34477.1"/>
    </source>
</evidence>
<dbReference type="Gene3D" id="3.20.20.70">
    <property type="entry name" value="Aldolase class I"/>
    <property type="match status" value="1"/>
</dbReference>
<dbReference type="CDD" id="cd01571">
    <property type="entry name" value="NAPRTase_B"/>
    <property type="match status" value="1"/>
</dbReference>
<gene>
    <name evidence="5" type="ORF">AOG54_04755</name>
    <name evidence="4" type="ORF">SE19_04915</name>
</gene>
<sequence>MSKFVMAGEDEILNGDVTDVYFDYTKEYLKKLDKNPVVTMEVTAPSAEYDYINFTGLNDVISLLENKNIDLYAIPEGTVIRNRDDAGVPVPFIRITGHYLDFAEYETPILGFICQASGISSYSSLIKKMLGDTPFISFGIRRMHPAIAPMIDRSAYIGGASGVSGVISGKILGITPSGTMPHALSLILGDDLAWKTQHDNSRFRVFLIDTFMDEKFAAIKAADEFPDIDYIRLDTPSSRRGNFINIIREIRWELDLRNHKNVKIMVSGGISLDDVIPLKNAGVSAFGIGTSIASAKTVDFGMDIVNIEGNNITKRGKFSGIKNVLRCDACGSTRVVDNQINEMPCSCGGTMRNILVRYISSGKINIMEDINKIRERSLNQINKFMNL</sequence>
<name>A0A0P9DAB8_9ARCH</name>
<dbReference type="InterPro" id="IPR022412">
    <property type="entry name" value="Quinolinate_PRibosylTrfase_N"/>
</dbReference>
<dbReference type="NCBIfam" id="NF006415">
    <property type="entry name" value="PRK08662.1"/>
    <property type="match status" value="1"/>
</dbReference>
<dbReference type="Pfam" id="PF01729">
    <property type="entry name" value="QRPTase_C"/>
    <property type="match status" value="1"/>
</dbReference>
<reference evidence="5 6" key="2">
    <citation type="submission" date="2015-09" db="EMBL/GenBank/DDBJ databases">
        <title>Heavy metals and arsenic resistance mechanisms in polyextremophilic archaea of the family Ferroplasmaceae.</title>
        <authorList>
            <person name="Bulaev A.G."/>
            <person name="Kanygina A.V."/>
        </authorList>
    </citation>
    <scope>NUCLEOTIDE SEQUENCE [LARGE SCALE GENOMIC DNA]</scope>
    <source>
        <strain evidence="5 6">VT</strain>
    </source>
</reference>
<dbReference type="InterPro" id="IPR036068">
    <property type="entry name" value="Nicotinate_pribotase-like_C"/>
</dbReference>
<dbReference type="PANTHER" id="PTHR43202">
    <property type="entry name" value="NICOTINATE-NUCLEOTIDE PYROPHOSPHORYLASE"/>
    <property type="match status" value="1"/>
</dbReference>
<keyword evidence="1 4" id="KW-0808">Transferase</keyword>
<feature type="domain" description="Quinolinate phosphoribosyl transferase C-terminal" evidence="2">
    <location>
        <begin position="121"/>
        <end position="303"/>
    </location>
</feature>
<evidence type="ECO:0000313" key="4">
    <source>
        <dbReference type="EMBL" id="KPV46576.1"/>
    </source>
</evidence>
<dbReference type="GO" id="GO:0004514">
    <property type="term" value="F:nicotinate-nucleotide diphosphorylase (carboxylating) activity"/>
    <property type="evidence" value="ECO:0007669"/>
    <property type="project" value="InterPro"/>
</dbReference>
<evidence type="ECO:0000313" key="7">
    <source>
        <dbReference type="Proteomes" id="UP000050515"/>
    </source>
</evidence>
<dbReference type="GO" id="GO:0004516">
    <property type="term" value="F:nicotinate phosphoribosyltransferase activity"/>
    <property type="evidence" value="ECO:0007669"/>
    <property type="project" value="UniProtKB-EC"/>
</dbReference>
<keyword evidence="6" id="KW-1185">Reference proteome</keyword>
<accession>A0A0P9DAB8</accession>
<dbReference type="InterPro" id="IPR013785">
    <property type="entry name" value="Aldolase_TIM"/>
</dbReference>
<comment type="caution">
    <text evidence="4">The sequence shown here is derived from an EMBL/GenBank/DDBJ whole genome shotgun (WGS) entry which is preliminary data.</text>
</comment>
<evidence type="ECO:0000313" key="6">
    <source>
        <dbReference type="Proteomes" id="UP000050320"/>
    </source>
</evidence>
<organism evidence="4 7">
    <name type="scientific">Acidiplasma aeolicum</name>
    <dbReference type="NCBI Taxonomy" id="507754"/>
    <lineage>
        <taxon>Archaea</taxon>
        <taxon>Methanobacteriati</taxon>
        <taxon>Thermoplasmatota</taxon>
        <taxon>Thermoplasmata</taxon>
        <taxon>Thermoplasmatales</taxon>
        <taxon>Ferroplasmaceae</taxon>
        <taxon>Acidiplasma</taxon>
    </lineage>
</organism>
<dbReference type="Gene3D" id="3.90.1170.20">
    <property type="entry name" value="Quinolinate phosphoribosyl transferase, N-terminal domain"/>
    <property type="match status" value="1"/>
</dbReference>
<dbReference type="InterPro" id="IPR053190">
    <property type="entry name" value="NAPRTase-like"/>
</dbReference>
<proteinExistence type="predicted"/>
<dbReference type="AlphaFoldDB" id="A0A0P9DAB8"/>
<dbReference type="InterPro" id="IPR037128">
    <property type="entry name" value="Quinolinate_PRibosylTase_N_sf"/>
</dbReference>
<dbReference type="EMBL" id="LKBG01000238">
    <property type="protein sequence ID" value="KQB34477.1"/>
    <property type="molecule type" value="Genomic_DNA"/>
</dbReference>
<dbReference type="Proteomes" id="UP000050515">
    <property type="component" value="Unassembled WGS sequence"/>
</dbReference>
<evidence type="ECO:0000259" key="3">
    <source>
        <dbReference type="Pfam" id="PF02749"/>
    </source>
</evidence>
<evidence type="ECO:0000256" key="1">
    <source>
        <dbReference type="ARBA" id="ARBA00022679"/>
    </source>
</evidence>
<dbReference type="PANTHER" id="PTHR43202:SF1">
    <property type="entry name" value="NICOTINATE PHOSPHORIBOSYLTRANSFERASE"/>
    <property type="match status" value="1"/>
</dbReference>
<dbReference type="InterPro" id="IPR035809">
    <property type="entry name" value="NAPRTase_arc-type"/>
</dbReference>
<dbReference type="PATRIC" id="fig|507754.4.peg.1558"/>
<dbReference type="GO" id="GO:0009435">
    <property type="term" value="P:NAD+ biosynthetic process"/>
    <property type="evidence" value="ECO:0007669"/>
    <property type="project" value="InterPro"/>
</dbReference>
<keyword evidence="4" id="KW-0328">Glycosyltransferase</keyword>
<reference evidence="4 7" key="1">
    <citation type="submission" date="2015-09" db="EMBL/GenBank/DDBJ databases">
        <title>Draft genome sequence of Acidiplasma aeolicum DSM 18409.</title>
        <authorList>
            <person name="Hemp J."/>
        </authorList>
    </citation>
    <scope>NUCLEOTIDE SEQUENCE [LARGE SCALE GENOMIC DNA]</scope>
    <source>
        <strain evidence="4 7">V</strain>
    </source>
</reference>
<dbReference type="Pfam" id="PF02749">
    <property type="entry name" value="QRPTase_N"/>
    <property type="match status" value="1"/>
</dbReference>
<dbReference type="EMBL" id="LJCQ01000218">
    <property type="protein sequence ID" value="KPV46576.1"/>
    <property type="molecule type" value="Genomic_DNA"/>
</dbReference>
<dbReference type="SUPFAM" id="SSF54675">
    <property type="entry name" value="Nicotinate/Quinolinate PRTase N-terminal domain-like"/>
    <property type="match status" value="1"/>
</dbReference>
<dbReference type="Proteomes" id="UP000050320">
    <property type="component" value="Unassembled WGS sequence"/>
</dbReference>
<dbReference type="InterPro" id="IPR002638">
    <property type="entry name" value="Quinolinate_PRibosylTrfase_C"/>
</dbReference>
<dbReference type="SUPFAM" id="SSF51690">
    <property type="entry name" value="Nicotinate/Quinolinate PRTase C-terminal domain-like"/>
    <property type="match status" value="1"/>
</dbReference>
<protein>
    <submittedName>
        <fullName evidence="4">Nicotinate phosphoribosyltransferase</fullName>
        <ecNumber evidence="4">6.3.4.21</ecNumber>
    </submittedName>
</protein>
<dbReference type="EC" id="6.3.4.21" evidence="4"/>
<dbReference type="RefSeq" id="WP_054964198.1">
    <property type="nucleotide sequence ID" value="NZ_LJCQ01000218.1"/>
</dbReference>
<evidence type="ECO:0000259" key="2">
    <source>
        <dbReference type="Pfam" id="PF01729"/>
    </source>
</evidence>
<feature type="domain" description="Quinolinate phosphoribosyl transferase N-terminal" evidence="3">
    <location>
        <begin position="19"/>
        <end position="117"/>
    </location>
</feature>
<keyword evidence="4" id="KW-0436">Ligase</keyword>